<evidence type="ECO:0000313" key="1">
    <source>
        <dbReference type="EMBL" id="KAH9810093.1"/>
    </source>
</evidence>
<accession>A0A9W7SID5</accession>
<reference evidence="1 2" key="2">
    <citation type="journal article" date="2021" name="Curr. Genet.">
        <title>Genetic response to nitrogen starvation in the aggressive Eucalyptus foliar pathogen Teratosphaeria destructans.</title>
        <authorList>
            <person name="Havenga M."/>
            <person name="Wingfield B.D."/>
            <person name="Wingfield M.J."/>
            <person name="Dreyer L.L."/>
            <person name="Roets F."/>
            <person name="Aylward J."/>
        </authorList>
    </citation>
    <scope>NUCLEOTIDE SEQUENCE [LARGE SCALE GENOMIC DNA]</scope>
    <source>
        <strain evidence="1">CMW44962</strain>
    </source>
</reference>
<protein>
    <submittedName>
        <fullName evidence="1">Uncharacterized protein</fullName>
    </submittedName>
</protein>
<dbReference type="Proteomes" id="UP001138500">
    <property type="component" value="Unassembled WGS sequence"/>
</dbReference>
<gene>
    <name evidence="1" type="ORF">Tdes44962_MAKER01065</name>
</gene>
<reference evidence="1 2" key="1">
    <citation type="journal article" date="2018" name="IMA Fungus">
        <title>IMA Genome-F 10: Nine draft genome sequences of Claviceps purpurea s.lat., including C. arundinis, C. humidiphila, and C. cf. spartinae, pseudomolecules for the pitch canker pathogen Fusarium circinatum, draft genome of Davidsoniella eucalypti, Grosmannia galeiformis, Quambalaria eucalypti, and Teratosphaeria destructans.</title>
        <authorList>
            <person name="Wingfield B.D."/>
            <person name="Liu M."/>
            <person name="Nguyen H.D."/>
            <person name="Lane F.A."/>
            <person name="Morgan S.W."/>
            <person name="De Vos L."/>
            <person name="Wilken P.M."/>
            <person name="Duong T.A."/>
            <person name="Aylward J."/>
            <person name="Coetzee M.P."/>
            <person name="Dadej K."/>
            <person name="De Beer Z.W."/>
            <person name="Findlay W."/>
            <person name="Havenga M."/>
            <person name="Kolarik M."/>
            <person name="Menzies J.G."/>
            <person name="Naidoo K."/>
            <person name="Pochopski O."/>
            <person name="Shoukouhi P."/>
            <person name="Santana Q.C."/>
            <person name="Seifert K.A."/>
            <person name="Soal N."/>
            <person name="Steenkamp E.T."/>
            <person name="Tatham C.T."/>
            <person name="van der Nest M.A."/>
            <person name="Wingfield M.J."/>
        </authorList>
    </citation>
    <scope>NUCLEOTIDE SEQUENCE [LARGE SCALE GENOMIC DNA]</scope>
    <source>
        <strain evidence="1">CMW44962</strain>
    </source>
</reference>
<dbReference type="EMBL" id="RIBY02002533">
    <property type="protein sequence ID" value="KAH9810093.1"/>
    <property type="molecule type" value="Genomic_DNA"/>
</dbReference>
<sequence>MVTSPNGKMRAPIIRIKPGAFSWYHGAVFVDSRAAHAKAKRHPAMKELKNILSSLMSVIVSQSTATVRYVDDSILAFATPAREHSSTVSFGV</sequence>
<dbReference type="OrthoDB" id="10537274at2759"/>
<keyword evidence="2" id="KW-1185">Reference proteome</keyword>
<evidence type="ECO:0000313" key="2">
    <source>
        <dbReference type="Proteomes" id="UP001138500"/>
    </source>
</evidence>
<name>A0A9W7SID5_9PEZI</name>
<dbReference type="AlphaFoldDB" id="A0A9W7SID5"/>
<proteinExistence type="predicted"/>
<comment type="caution">
    <text evidence="1">The sequence shown here is derived from an EMBL/GenBank/DDBJ whole genome shotgun (WGS) entry which is preliminary data.</text>
</comment>
<organism evidence="1 2">
    <name type="scientific">Teratosphaeria destructans</name>
    <dbReference type="NCBI Taxonomy" id="418781"/>
    <lineage>
        <taxon>Eukaryota</taxon>
        <taxon>Fungi</taxon>
        <taxon>Dikarya</taxon>
        <taxon>Ascomycota</taxon>
        <taxon>Pezizomycotina</taxon>
        <taxon>Dothideomycetes</taxon>
        <taxon>Dothideomycetidae</taxon>
        <taxon>Mycosphaerellales</taxon>
        <taxon>Teratosphaeriaceae</taxon>
        <taxon>Teratosphaeria</taxon>
    </lineage>
</organism>